<evidence type="ECO:0000313" key="5">
    <source>
        <dbReference type="Proteomes" id="UP001642409"/>
    </source>
</evidence>
<evidence type="ECO:0000313" key="1">
    <source>
        <dbReference type="EMBL" id="CAI9917749.1"/>
    </source>
</evidence>
<keyword evidence="5" id="KW-1185">Reference proteome</keyword>
<reference evidence="2" key="1">
    <citation type="submission" date="2023-06" db="EMBL/GenBank/DDBJ databases">
        <authorList>
            <person name="Kurt Z."/>
        </authorList>
    </citation>
    <scope>NUCLEOTIDE SEQUENCE</scope>
</reference>
<comment type="caution">
    <text evidence="2">The sequence shown here is derived from an EMBL/GenBank/DDBJ whole genome shotgun (WGS) entry which is preliminary data.</text>
</comment>
<evidence type="ECO:0000313" key="2">
    <source>
        <dbReference type="EMBL" id="CAI9946977.1"/>
    </source>
</evidence>
<dbReference type="EMBL" id="CATOUU010000138">
    <property type="protein sequence ID" value="CAI9917749.1"/>
    <property type="molecule type" value="Genomic_DNA"/>
</dbReference>
<dbReference type="EMBL" id="CATOUU010000771">
    <property type="protein sequence ID" value="CAI9946977.1"/>
    <property type="molecule type" value="Genomic_DNA"/>
</dbReference>
<sequence>MSQYYNIVSITSFVANDSGSITRAKNTSMPLKVIQTDKDSVTWHTLTKMTSECLTIQSMCIHDVLTSMNSKCWVKSYQTMRLQVLFSMRCLENKLGFSLYSRQNNERMQTIKMTTHWIQFTKRKFPAIVVKIAAKNKVRMFHKILKKQEKQQKAISIQKLYDSYIPKHLIFVSRSPFVFLKKPNFQFFQQGRTFRLFSK</sequence>
<name>A0AA86UDM0_9EUKA</name>
<organism evidence="2">
    <name type="scientific">Hexamita inflata</name>
    <dbReference type="NCBI Taxonomy" id="28002"/>
    <lineage>
        <taxon>Eukaryota</taxon>
        <taxon>Metamonada</taxon>
        <taxon>Diplomonadida</taxon>
        <taxon>Hexamitidae</taxon>
        <taxon>Hexamitinae</taxon>
        <taxon>Hexamita</taxon>
    </lineage>
</organism>
<proteinExistence type="predicted"/>
<evidence type="ECO:0000313" key="4">
    <source>
        <dbReference type="EMBL" id="CAL6113577.1"/>
    </source>
</evidence>
<reference evidence="3 5" key="2">
    <citation type="submission" date="2024-07" db="EMBL/GenBank/DDBJ databases">
        <authorList>
            <person name="Akdeniz Z."/>
        </authorList>
    </citation>
    <scope>NUCLEOTIDE SEQUENCE [LARGE SCALE GENOMIC DNA]</scope>
</reference>
<dbReference type="AlphaFoldDB" id="A0AA86UDM0"/>
<accession>A0AA86UDM0</accession>
<dbReference type="EMBL" id="CAXDID020000769">
    <property type="protein sequence ID" value="CAL6113577.1"/>
    <property type="molecule type" value="Genomic_DNA"/>
</dbReference>
<dbReference type="EMBL" id="CAXDID020000746">
    <property type="protein sequence ID" value="CAL6112746.1"/>
    <property type="molecule type" value="Genomic_DNA"/>
</dbReference>
<dbReference type="Proteomes" id="UP001642409">
    <property type="component" value="Unassembled WGS sequence"/>
</dbReference>
<protein>
    <submittedName>
        <fullName evidence="3">Hypothetical_protein</fullName>
    </submittedName>
</protein>
<gene>
    <name evidence="2" type="ORF">HINF_LOCUS34622</name>
    <name evidence="1" type="ORF">HINF_LOCUS5394</name>
    <name evidence="3" type="ORF">HINF_LOCUS77183</name>
    <name evidence="4" type="ORF">HINF_LOCUS77574</name>
</gene>
<evidence type="ECO:0000313" key="3">
    <source>
        <dbReference type="EMBL" id="CAL6112746.1"/>
    </source>
</evidence>